<evidence type="ECO:0000313" key="3">
    <source>
        <dbReference type="Proteomes" id="UP001138500"/>
    </source>
</evidence>
<organism evidence="2 3">
    <name type="scientific">Teratosphaeria destructans</name>
    <dbReference type="NCBI Taxonomy" id="418781"/>
    <lineage>
        <taxon>Eukaryota</taxon>
        <taxon>Fungi</taxon>
        <taxon>Dikarya</taxon>
        <taxon>Ascomycota</taxon>
        <taxon>Pezizomycotina</taxon>
        <taxon>Dothideomycetes</taxon>
        <taxon>Dothideomycetidae</taxon>
        <taxon>Mycosphaerellales</taxon>
        <taxon>Teratosphaeriaceae</taxon>
        <taxon>Teratosphaeria</taxon>
    </lineage>
</organism>
<protein>
    <submittedName>
        <fullName evidence="2">Uncharacterized protein</fullName>
    </submittedName>
</protein>
<dbReference type="AlphaFoldDB" id="A0A9W7SX75"/>
<evidence type="ECO:0000313" key="2">
    <source>
        <dbReference type="EMBL" id="KAH9838863.1"/>
    </source>
</evidence>
<accession>A0A9W7SX75</accession>
<comment type="caution">
    <text evidence="2">The sequence shown here is derived from an EMBL/GenBank/DDBJ whole genome shotgun (WGS) entry which is preliminary data.</text>
</comment>
<reference evidence="2 3" key="2">
    <citation type="journal article" date="2021" name="Curr. Genet.">
        <title>Genetic response to nitrogen starvation in the aggressive Eucalyptus foliar pathogen Teratosphaeria destructans.</title>
        <authorList>
            <person name="Havenga M."/>
            <person name="Wingfield B.D."/>
            <person name="Wingfield M.J."/>
            <person name="Dreyer L.L."/>
            <person name="Roets F."/>
            <person name="Aylward J."/>
        </authorList>
    </citation>
    <scope>NUCLEOTIDE SEQUENCE [LARGE SCALE GENOMIC DNA]</scope>
    <source>
        <strain evidence="2">CMW44962</strain>
    </source>
</reference>
<keyword evidence="3" id="KW-1185">Reference proteome</keyword>
<name>A0A9W7SX75_9PEZI</name>
<evidence type="ECO:0000256" key="1">
    <source>
        <dbReference type="SAM" id="MobiDB-lite"/>
    </source>
</evidence>
<proteinExistence type="predicted"/>
<sequence>MAGTFDFSAQPAGSETFIFTANGSNVKPHPDTDEQLHISSSLLPVCDRSLDPARRAATAFTPAHSPATSIYRRIYVPSRLRPRRRVSMAGDGIPGPGRWLRMPGSQSPRRRPGKRWTCCTSFDT</sequence>
<reference evidence="2 3" key="1">
    <citation type="journal article" date="2018" name="IMA Fungus">
        <title>IMA Genome-F 10: Nine draft genome sequences of Claviceps purpurea s.lat., including C. arundinis, C. humidiphila, and C. cf. spartinae, pseudomolecules for the pitch canker pathogen Fusarium circinatum, draft genome of Davidsoniella eucalypti, Grosmannia galeiformis, Quambalaria eucalypti, and Teratosphaeria destructans.</title>
        <authorList>
            <person name="Wingfield B.D."/>
            <person name="Liu M."/>
            <person name="Nguyen H.D."/>
            <person name="Lane F.A."/>
            <person name="Morgan S.W."/>
            <person name="De Vos L."/>
            <person name="Wilken P.M."/>
            <person name="Duong T.A."/>
            <person name="Aylward J."/>
            <person name="Coetzee M.P."/>
            <person name="Dadej K."/>
            <person name="De Beer Z.W."/>
            <person name="Findlay W."/>
            <person name="Havenga M."/>
            <person name="Kolarik M."/>
            <person name="Menzies J.G."/>
            <person name="Naidoo K."/>
            <person name="Pochopski O."/>
            <person name="Shoukouhi P."/>
            <person name="Santana Q.C."/>
            <person name="Seifert K.A."/>
            <person name="Soal N."/>
            <person name="Steenkamp E.T."/>
            <person name="Tatham C.T."/>
            <person name="van der Nest M.A."/>
            <person name="Wingfield M.J."/>
        </authorList>
    </citation>
    <scope>NUCLEOTIDE SEQUENCE [LARGE SCALE GENOMIC DNA]</scope>
    <source>
        <strain evidence="2">CMW44962</strain>
    </source>
</reference>
<dbReference type="Proteomes" id="UP001138500">
    <property type="component" value="Unassembled WGS sequence"/>
</dbReference>
<feature type="region of interest" description="Disordered" evidence="1">
    <location>
        <begin position="85"/>
        <end position="116"/>
    </location>
</feature>
<gene>
    <name evidence="2" type="ORF">Tdes44962_MAKER08144</name>
</gene>
<dbReference type="EMBL" id="RIBY02000680">
    <property type="protein sequence ID" value="KAH9838863.1"/>
    <property type="molecule type" value="Genomic_DNA"/>
</dbReference>